<evidence type="ECO:0000259" key="1">
    <source>
        <dbReference type="Pfam" id="PF13952"/>
    </source>
</evidence>
<protein>
    <recommendedName>
        <fullName evidence="5">Transposase</fullName>
    </recommendedName>
</protein>
<dbReference type="Pfam" id="PF13952">
    <property type="entry name" value="DUF4216"/>
    <property type="match status" value="1"/>
</dbReference>
<dbReference type="Proteomes" id="UP000825729">
    <property type="component" value="Unassembled WGS sequence"/>
</dbReference>
<organism evidence="3 4">
    <name type="scientific">Aristolochia fimbriata</name>
    <name type="common">White veined hardy Dutchman's pipe vine</name>
    <dbReference type="NCBI Taxonomy" id="158543"/>
    <lineage>
        <taxon>Eukaryota</taxon>
        <taxon>Viridiplantae</taxon>
        <taxon>Streptophyta</taxon>
        <taxon>Embryophyta</taxon>
        <taxon>Tracheophyta</taxon>
        <taxon>Spermatophyta</taxon>
        <taxon>Magnoliopsida</taxon>
        <taxon>Magnoliidae</taxon>
        <taxon>Piperales</taxon>
        <taxon>Aristolochiaceae</taxon>
        <taxon>Aristolochia</taxon>
    </lineage>
</organism>
<comment type="caution">
    <text evidence="3">The sequence shown here is derived from an EMBL/GenBank/DDBJ whole genome shotgun (WGS) entry which is preliminary data.</text>
</comment>
<feature type="domain" description="DUF4218" evidence="2">
    <location>
        <begin position="140"/>
        <end position="249"/>
    </location>
</feature>
<evidence type="ECO:0000259" key="2">
    <source>
        <dbReference type="Pfam" id="PF13960"/>
    </source>
</evidence>
<keyword evidence="4" id="KW-1185">Reference proteome</keyword>
<dbReference type="PANTHER" id="PTHR48258">
    <property type="entry name" value="DUF4218 DOMAIN-CONTAINING PROTEIN-RELATED"/>
    <property type="match status" value="1"/>
</dbReference>
<proteinExistence type="predicted"/>
<sequence>MHVEKNICESILNTLLQKDEKSKDNIKARLDMQTLKIRVHLHPKPSKKVAGKVVIPHASYNMSKEEKKRFLQVLKDLKLPHGFSSNISKLVHVQGLKIVGLKSHDCHVLMQQLLPLALRRSMSKPVAKVPIEFCIFFRELCTKVLDMKTLERLERVIPIVLCKLEKIFPPAFFDVMIHLVIHLATEAKLVGPVQYKWMYTIERYLLTLKNYICNGNRPEGSIAEGYLMEEVTTFCARYIDGVETKLNRPVCYDEGPIGVAVSYFILAEEAYQVHRFVLFNCEKTHPYLIEHKNVLKRQHPLWSEHQVQQEQHTNFINNERQRAPLGEELISLARGPKHDSYSYKGFFVNGYKFETTNTDKTRVTQNSGIATIGEVDNVYYGILMSIIEVYFGTLPPMLLFKCHWYNTKHGSGSRIDEFDFTMVNTTLQSFEDEPFIYSFQAQQVFYSKDPVMSNRSVVCRWKPRDTYEISSVDVNVIVQGDEASLQDQDVGIRDVKDNIEEDVTWVCKELGVGVRVDEDVLNLN</sequence>
<dbReference type="InterPro" id="IPR025312">
    <property type="entry name" value="DUF4216"/>
</dbReference>
<dbReference type="PANTHER" id="PTHR48258:SF15">
    <property type="entry name" value="OS02G0543900 PROTEIN"/>
    <property type="match status" value="1"/>
</dbReference>
<evidence type="ECO:0008006" key="5">
    <source>
        <dbReference type="Google" id="ProtNLM"/>
    </source>
</evidence>
<dbReference type="Pfam" id="PF13960">
    <property type="entry name" value="DUF4218"/>
    <property type="match status" value="1"/>
</dbReference>
<feature type="domain" description="DUF4216" evidence="1">
    <location>
        <begin position="396"/>
        <end position="453"/>
    </location>
</feature>
<evidence type="ECO:0000313" key="3">
    <source>
        <dbReference type="EMBL" id="KAG9453345.1"/>
    </source>
</evidence>
<dbReference type="InterPro" id="IPR025452">
    <property type="entry name" value="DUF4218"/>
</dbReference>
<dbReference type="AlphaFoldDB" id="A0AAV7EWR9"/>
<evidence type="ECO:0000313" key="4">
    <source>
        <dbReference type="Proteomes" id="UP000825729"/>
    </source>
</evidence>
<gene>
    <name evidence="3" type="ORF">H6P81_006249</name>
</gene>
<accession>A0AAV7EWR9</accession>
<reference evidence="3 4" key="1">
    <citation type="submission" date="2021-07" db="EMBL/GenBank/DDBJ databases">
        <title>The Aristolochia fimbriata genome: insights into angiosperm evolution, floral development and chemical biosynthesis.</title>
        <authorList>
            <person name="Jiao Y."/>
        </authorList>
    </citation>
    <scope>NUCLEOTIDE SEQUENCE [LARGE SCALE GENOMIC DNA]</scope>
    <source>
        <strain evidence="3">IBCAS-2021</strain>
        <tissue evidence="3">Leaf</tissue>
    </source>
</reference>
<dbReference type="EMBL" id="JAINDJ010000003">
    <property type="protein sequence ID" value="KAG9453345.1"/>
    <property type="molecule type" value="Genomic_DNA"/>
</dbReference>
<name>A0AAV7EWR9_ARIFI</name>